<accession>A0A067SKC6</accession>
<gene>
    <name evidence="1" type="ORF">GALMADRAFT_144041</name>
</gene>
<name>A0A067SKC6_GALM3</name>
<evidence type="ECO:0000313" key="1">
    <source>
        <dbReference type="EMBL" id="KDR71356.1"/>
    </source>
</evidence>
<sequence>MSIRLSQDSNKRSFRINRNITEPSRHNSISINAPSDLQHTASTLVHSEQSASNDLDFGTEISSTCVDLCPKRPFSHDFQNQEARLKDAEMTVTGESSTVQYIGPEAHIKVPSIGNASTCFSADSSLVLKPDSLENPAFKLIGNNAIAAGFPTTRSMPSLFASCGNRKPPGSTANDEEKEQITIALPSFSAQNIAPYDSQITKEAVTHHARYPSVLQFILTPNSEQQAELSAYNLGRFTPDIQLADSSEASVTQSEQPPTFNLSAGHLVNPNKPSQDQIIDEFSYGKSLKHWSTVPFQMIHLKTTFSIQIYPQLVLNSL</sequence>
<proteinExistence type="predicted"/>
<dbReference type="HOGENOM" id="CLU_874495_0_0_1"/>
<evidence type="ECO:0000313" key="2">
    <source>
        <dbReference type="Proteomes" id="UP000027222"/>
    </source>
</evidence>
<keyword evidence="2" id="KW-1185">Reference proteome</keyword>
<dbReference type="AlphaFoldDB" id="A0A067SKC6"/>
<reference evidence="2" key="1">
    <citation type="journal article" date="2014" name="Proc. Natl. Acad. Sci. U.S.A.">
        <title>Extensive sampling of basidiomycete genomes demonstrates inadequacy of the white-rot/brown-rot paradigm for wood decay fungi.</title>
        <authorList>
            <person name="Riley R."/>
            <person name="Salamov A.A."/>
            <person name="Brown D.W."/>
            <person name="Nagy L.G."/>
            <person name="Floudas D."/>
            <person name="Held B.W."/>
            <person name="Levasseur A."/>
            <person name="Lombard V."/>
            <person name="Morin E."/>
            <person name="Otillar R."/>
            <person name="Lindquist E.A."/>
            <person name="Sun H."/>
            <person name="LaButti K.M."/>
            <person name="Schmutz J."/>
            <person name="Jabbour D."/>
            <person name="Luo H."/>
            <person name="Baker S.E."/>
            <person name="Pisabarro A.G."/>
            <person name="Walton J.D."/>
            <person name="Blanchette R.A."/>
            <person name="Henrissat B."/>
            <person name="Martin F."/>
            <person name="Cullen D."/>
            <person name="Hibbett D.S."/>
            <person name="Grigoriev I.V."/>
        </authorList>
    </citation>
    <scope>NUCLEOTIDE SEQUENCE [LARGE SCALE GENOMIC DNA]</scope>
    <source>
        <strain evidence="2">CBS 339.88</strain>
    </source>
</reference>
<protein>
    <submittedName>
        <fullName evidence="1">Uncharacterized protein</fullName>
    </submittedName>
</protein>
<organism evidence="1 2">
    <name type="scientific">Galerina marginata (strain CBS 339.88)</name>
    <dbReference type="NCBI Taxonomy" id="685588"/>
    <lineage>
        <taxon>Eukaryota</taxon>
        <taxon>Fungi</taxon>
        <taxon>Dikarya</taxon>
        <taxon>Basidiomycota</taxon>
        <taxon>Agaricomycotina</taxon>
        <taxon>Agaricomycetes</taxon>
        <taxon>Agaricomycetidae</taxon>
        <taxon>Agaricales</taxon>
        <taxon>Agaricineae</taxon>
        <taxon>Strophariaceae</taxon>
        <taxon>Galerina</taxon>
    </lineage>
</organism>
<dbReference type="Proteomes" id="UP000027222">
    <property type="component" value="Unassembled WGS sequence"/>
</dbReference>
<dbReference type="EMBL" id="KL142393">
    <property type="protein sequence ID" value="KDR71356.1"/>
    <property type="molecule type" value="Genomic_DNA"/>
</dbReference>